<evidence type="ECO:0000256" key="1">
    <source>
        <dbReference type="ARBA" id="ARBA00004651"/>
    </source>
</evidence>
<feature type="transmembrane region" description="Helical" evidence="6">
    <location>
        <begin position="227"/>
        <end position="251"/>
    </location>
</feature>
<evidence type="ECO:0000256" key="5">
    <source>
        <dbReference type="ARBA" id="ARBA00023136"/>
    </source>
</evidence>
<proteinExistence type="predicted"/>
<sequence>MVGLGGPEVGIRTPAFRFLLGAWTVSSVGDGVRAAALPLFTAVSTRDPLAVSAVAVATVLPWLLIALPAGAMVDRWRSRNTLISAHVFRCAVTLLLAGLVHTGDAGVPVLLGCAFLLSTAETFADSAGQTLLVSSAGPTDLERANGRFVSTETAGVEIAGPLGAAALFAWHPALCFAATALALGIAASLVAAVPRRTERAPQRGTGSLRAEVLDGVRFLVRNPPLRAVVGVVGLTALLTSGVNAVAFLYAIESLGLPAASVPTLLVCTAIGTLSAVPAASALSQRLGNGAVMVGALLVLAIGMALLGAFDAPAAAWGAYFVMGLGAGAWNVLSAANRQRLTPRPMMGRVTSAHRVLAWGLMPLGAGIAGPIAETSSLRTVILGASVLTAAIALAATPRLLRLNRA</sequence>
<organism evidence="8 9">
    <name type="scientific">Saccharopolyspora cebuensis</name>
    <dbReference type="NCBI Taxonomy" id="418759"/>
    <lineage>
        <taxon>Bacteria</taxon>
        <taxon>Bacillati</taxon>
        <taxon>Actinomycetota</taxon>
        <taxon>Actinomycetes</taxon>
        <taxon>Pseudonocardiales</taxon>
        <taxon>Pseudonocardiaceae</taxon>
        <taxon>Saccharopolyspora</taxon>
    </lineage>
</organism>
<evidence type="ECO:0000256" key="6">
    <source>
        <dbReference type="SAM" id="Phobius"/>
    </source>
</evidence>
<evidence type="ECO:0000256" key="2">
    <source>
        <dbReference type="ARBA" id="ARBA00022475"/>
    </source>
</evidence>
<comment type="caution">
    <text evidence="8">The sequence shown here is derived from an EMBL/GenBank/DDBJ whole genome shotgun (WGS) entry which is preliminary data.</text>
</comment>
<feature type="transmembrane region" description="Helical" evidence="6">
    <location>
        <begin position="169"/>
        <end position="193"/>
    </location>
</feature>
<dbReference type="PANTHER" id="PTHR23513:SF6">
    <property type="entry name" value="MAJOR FACILITATOR SUPERFAMILY ASSOCIATED DOMAIN-CONTAINING PROTEIN"/>
    <property type="match status" value="1"/>
</dbReference>
<dbReference type="InterPro" id="IPR011701">
    <property type="entry name" value="MFS"/>
</dbReference>
<feature type="transmembrane region" description="Helical" evidence="6">
    <location>
        <begin position="378"/>
        <end position="400"/>
    </location>
</feature>
<reference evidence="8 9" key="1">
    <citation type="submission" date="2024-08" db="EMBL/GenBank/DDBJ databases">
        <title>Genome mining of Saccharopolyspora cebuensis PGLac3 from Nigerian medicinal plant.</title>
        <authorList>
            <person name="Ezeobiora C.E."/>
            <person name="Igbokwe N.H."/>
            <person name="Amin D.H."/>
            <person name="Mendie U.E."/>
        </authorList>
    </citation>
    <scope>NUCLEOTIDE SEQUENCE [LARGE SCALE GENOMIC DNA]</scope>
    <source>
        <strain evidence="8 9">PGLac3</strain>
    </source>
</reference>
<dbReference type="SUPFAM" id="SSF103473">
    <property type="entry name" value="MFS general substrate transporter"/>
    <property type="match status" value="1"/>
</dbReference>
<feature type="transmembrane region" description="Helical" evidence="6">
    <location>
        <begin position="315"/>
        <end position="335"/>
    </location>
</feature>
<dbReference type="EMBL" id="JBGEHV010000003">
    <property type="protein sequence ID" value="MEY8038289.1"/>
    <property type="molecule type" value="Genomic_DNA"/>
</dbReference>
<dbReference type="InterPro" id="IPR020846">
    <property type="entry name" value="MFS_dom"/>
</dbReference>
<feature type="transmembrane region" description="Helical" evidence="6">
    <location>
        <begin position="289"/>
        <end position="309"/>
    </location>
</feature>
<name>A0ABV4CFU1_9PSEU</name>
<evidence type="ECO:0000256" key="4">
    <source>
        <dbReference type="ARBA" id="ARBA00022989"/>
    </source>
</evidence>
<dbReference type="PROSITE" id="PS50850">
    <property type="entry name" value="MFS"/>
    <property type="match status" value="1"/>
</dbReference>
<keyword evidence="2" id="KW-1003">Cell membrane</keyword>
<dbReference type="Proteomes" id="UP001564626">
    <property type="component" value="Unassembled WGS sequence"/>
</dbReference>
<dbReference type="PANTHER" id="PTHR23513">
    <property type="entry name" value="INTEGRAL MEMBRANE EFFLUX PROTEIN-RELATED"/>
    <property type="match status" value="1"/>
</dbReference>
<keyword evidence="3 6" id="KW-0812">Transmembrane</keyword>
<feature type="transmembrane region" description="Helical" evidence="6">
    <location>
        <begin position="355"/>
        <end position="372"/>
    </location>
</feature>
<dbReference type="RefSeq" id="WP_345356023.1">
    <property type="nucleotide sequence ID" value="NZ_BAABII010000002.1"/>
</dbReference>
<evidence type="ECO:0000256" key="3">
    <source>
        <dbReference type="ARBA" id="ARBA00022692"/>
    </source>
</evidence>
<keyword evidence="9" id="KW-1185">Reference proteome</keyword>
<feature type="domain" description="Major facilitator superfamily (MFS) profile" evidence="7">
    <location>
        <begin position="225"/>
        <end position="405"/>
    </location>
</feature>
<keyword evidence="4 6" id="KW-1133">Transmembrane helix</keyword>
<keyword evidence="5 6" id="KW-0472">Membrane</keyword>
<evidence type="ECO:0000313" key="8">
    <source>
        <dbReference type="EMBL" id="MEY8038289.1"/>
    </source>
</evidence>
<feature type="transmembrane region" description="Helical" evidence="6">
    <location>
        <begin position="263"/>
        <end position="282"/>
    </location>
</feature>
<comment type="subcellular location">
    <subcellularLocation>
        <location evidence="1">Cell membrane</location>
        <topology evidence="1">Multi-pass membrane protein</topology>
    </subcellularLocation>
</comment>
<dbReference type="Gene3D" id="1.20.1250.20">
    <property type="entry name" value="MFS general substrate transporter like domains"/>
    <property type="match status" value="1"/>
</dbReference>
<evidence type="ECO:0000313" key="9">
    <source>
        <dbReference type="Proteomes" id="UP001564626"/>
    </source>
</evidence>
<dbReference type="InterPro" id="IPR036259">
    <property type="entry name" value="MFS_trans_sf"/>
</dbReference>
<gene>
    <name evidence="8" type="ORF">AB8O55_02665</name>
</gene>
<dbReference type="CDD" id="cd06173">
    <property type="entry name" value="MFS_MefA_like"/>
    <property type="match status" value="1"/>
</dbReference>
<dbReference type="Pfam" id="PF07690">
    <property type="entry name" value="MFS_1"/>
    <property type="match status" value="1"/>
</dbReference>
<accession>A0ABV4CFU1</accession>
<protein>
    <submittedName>
        <fullName evidence="8">MFS transporter</fullName>
    </submittedName>
</protein>
<evidence type="ECO:0000259" key="7">
    <source>
        <dbReference type="PROSITE" id="PS50850"/>
    </source>
</evidence>
<feature type="transmembrane region" description="Helical" evidence="6">
    <location>
        <begin position="49"/>
        <end position="69"/>
    </location>
</feature>